<organism evidence="3 4">
    <name type="scientific">Cannabis sativa</name>
    <name type="common">Hemp</name>
    <name type="synonym">Marijuana</name>
    <dbReference type="NCBI Taxonomy" id="3483"/>
    <lineage>
        <taxon>Eukaryota</taxon>
        <taxon>Viridiplantae</taxon>
        <taxon>Streptophyta</taxon>
        <taxon>Embryophyta</taxon>
        <taxon>Tracheophyta</taxon>
        <taxon>Spermatophyta</taxon>
        <taxon>Magnoliopsida</taxon>
        <taxon>eudicotyledons</taxon>
        <taxon>Gunneridae</taxon>
        <taxon>Pentapetalae</taxon>
        <taxon>rosids</taxon>
        <taxon>fabids</taxon>
        <taxon>Rosales</taxon>
        <taxon>Cannabaceae</taxon>
        <taxon>Cannabis</taxon>
    </lineage>
</organism>
<name>A0A7J6I410_CANSA</name>
<evidence type="ECO:0000313" key="3">
    <source>
        <dbReference type="EMBL" id="KAF4402324.1"/>
    </source>
</evidence>
<evidence type="ECO:0000259" key="2">
    <source>
        <dbReference type="Pfam" id="PF14392"/>
    </source>
</evidence>
<protein>
    <recommendedName>
        <fullName evidence="2">Zinc knuckle CX2CX4HX4C domain-containing protein</fullName>
    </recommendedName>
</protein>
<reference evidence="3 4" key="1">
    <citation type="journal article" date="2020" name="bioRxiv">
        <title>Sequence and annotation of 42 cannabis genomes reveals extensive copy number variation in cannabinoid synthesis and pathogen resistance genes.</title>
        <authorList>
            <person name="Mckernan K.J."/>
            <person name="Helbert Y."/>
            <person name="Kane L.T."/>
            <person name="Ebling H."/>
            <person name="Zhang L."/>
            <person name="Liu B."/>
            <person name="Eaton Z."/>
            <person name="Mclaughlin S."/>
            <person name="Kingan S."/>
            <person name="Baybayan P."/>
            <person name="Concepcion G."/>
            <person name="Jordan M."/>
            <person name="Riva A."/>
            <person name="Barbazuk W."/>
            <person name="Harkins T."/>
        </authorList>
    </citation>
    <scope>NUCLEOTIDE SEQUENCE [LARGE SCALE GENOMIC DNA]</scope>
    <source>
        <strain evidence="4">cv. Jamaican Lion 4</strain>
        <tissue evidence="3">Leaf</tissue>
    </source>
</reference>
<feature type="compositionally biased region" description="Acidic residues" evidence="1">
    <location>
        <begin position="289"/>
        <end position="315"/>
    </location>
</feature>
<proteinExistence type="predicted"/>
<feature type="compositionally biased region" description="Acidic residues" evidence="1">
    <location>
        <begin position="376"/>
        <end position="393"/>
    </location>
</feature>
<keyword evidence="4" id="KW-1185">Reference proteome</keyword>
<dbReference type="AlphaFoldDB" id="A0A7J6I410"/>
<evidence type="ECO:0000256" key="1">
    <source>
        <dbReference type="SAM" id="MobiDB-lite"/>
    </source>
</evidence>
<dbReference type="InterPro" id="IPR025836">
    <property type="entry name" value="Zn_knuckle_CX2CX4HX4C"/>
</dbReference>
<evidence type="ECO:0000313" key="4">
    <source>
        <dbReference type="Proteomes" id="UP000583929"/>
    </source>
</evidence>
<dbReference type="Proteomes" id="UP000583929">
    <property type="component" value="Unassembled WGS sequence"/>
</dbReference>
<dbReference type="EMBL" id="JAATIQ010000008">
    <property type="protein sequence ID" value="KAF4402324.1"/>
    <property type="molecule type" value="Genomic_DNA"/>
</dbReference>
<sequence length="393" mass="44685">MPSRASPVYDLPPGIEDAIGMSSRRFRATIDLNKPTFSGFFLRRQKLKDLWIQYKYERLPKLCFKCGLLTHDQSICFKTPTVVKDGSGNFYPMYGIWLKSDAPERSTFTSPLAKWFQDWVLQKQIFLDPTLRTQLKVQKALRNGESADLRECRRQLPGKKRIVSDEEHQEASQDPLAITQLPLVSLPGIGEIAPFGNNTKEVSIQELQELKKVAHVDETTSDTMLIRELAMKFYSFSFEKSYTVEVNNVEETCIKTVRYKLSDKMELKSPPKIEVEEIVEMMELLSDLESEDEETVENLDESEGSPSLDNEELENVELSPTTNDKSNGDIPNYHFEVEIQGSESENENLSAYHPSPGQKVSVTPAPIQEDGGMETYSEEGLEESVVESFVEDN</sequence>
<gene>
    <name evidence="3" type="ORF">G4B88_003245</name>
</gene>
<feature type="domain" description="Zinc knuckle CX2CX4HX4C" evidence="2">
    <location>
        <begin position="48"/>
        <end position="76"/>
    </location>
</feature>
<dbReference type="Pfam" id="PF14392">
    <property type="entry name" value="zf-CCHC_4"/>
    <property type="match status" value="1"/>
</dbReference>
<accession>A0A7J6I410</accession>
<comment type="caution">
    <text evidence="3">The sequence shown here is derived from an EMBL/GenBank/DDBJ whole genome shotgun (WGS) entry which is preliminary data.</text>
</comment>
<feature type="region of interest" description="Disordered" evidence="1">
    <location>
        <begin position="289"/>
        <end position="393"/>
    </location>
</feature>